<accession>A0AAJ5WL62</accession>
<dbReference type="CDD" id="cd00093">
    <property type="entry name" value="HTH_XRE"/>
    <property type="match status" value="1"/>
</dbReference>
<dbReference type="InterPro" id="IPR013435">
    <property type="entry name" value="Mobile_mystery_prot_A"/>
</dbReference>
<gene>
    <name evidence="2" type="ORF">P0Y53_15665</name>
</gene>
<dbReference type="AlphaFoldDB" id="A0AAJ5WL62"/>
<dbReference type="PROSITE" id="PS50943">
    <property type="entry name" value="HTH_CROC1"/>
    <property type="match status" value="1"/>
</dbReference>
<reference evidence="2" key="1">
    <citation type="submission" date="2023-03" db="EMBL/GenBank/DDBJ databases">
        <title>Andean soil-derived lignocellulolytic bacterial consortium as a source of novel taxa and putative plastic-active enzymes.</title>
        <authorList>
            <person name="Diaz-Garcia L."/>
            <person name="Chuvochina M."/>
            <person name="Feuerriegel G."/>
            <person name="Bunk B."/>
            <person name="Sproer C."/>
            <person name="Streit W.R."/>
            <person name="Rodriguez L.M."/>
            <person name="Overmann J."/>
            <person name="Jimenez D.J."/>
        </authorList>
    </citation>
    <scope>NUCLEOTIDE SEQUENCE</scope>
    <source>
        <strain evidence="2">MAG 7</strain>
    </source>
</reference>
<name>A0AAJ5WL62_9BACT</name>
<evidence type="ECO:0000259" key="1">
    <source>
        <dbReference type="PROSITE" id="PS50943"/>
    </source>
</evidence>
<feature type="domain" description="HTH cro/C1-type" evidence="1">
    <location>
        <begin position="34"/>
        <end position="90"/>
    </location>
</feature>
<organism evidence="2 3">
    <name type="scientific">Candidatus Pseudobacter hemicellulosilyticus</name>
    <dbReference type="NCBI Taxonomy" id="3121375"/>
    <lineage>
        <taxon>Bacteria</taxon>
        <taxon>Pseudomonadati</taxon>
        <taxon>Bacteroidota</taxon>
        <taxon>Chitinophagia</taxon>
        <taxon>Chitinophagales</taxon>
        <taxon>Chitinophagaceae</taxon>
        <taxon>Pseudobacter</taxon>
    </lineage>
</organism>
<dbReference type="SUPFAM" id="SSF47413">
    <property type="entry name" value="lambda repressor-like DNA-binding domains"/>
    <property type="match status" value="1"/>
</dbReference>
<dbReference type="SMART" id="SM00530">
    <property type="entry name" value="HTH_XRE"/>
    <property type="match status" value="1"/>
</dbReference>
<protein>
    <submittedName>
        <fullName evidence="2">Mobile mystery protein A</fullName>
    </submittedName>
</protein>
<dbReference type="Proteomes" id="UP001220610">
    <property type="component" value="Chromosome"/>
</dbReference>
<evidence type="ECO:0000313" key="2">
    <source>
        <dbReference type="EMBL" id="WEK33926.1"/>
    </source>
</evidence>
<dbReference type="InterPro" id="IPR010982">
    <property type="entry name" value="Lambda_DNA-bd_dom_sf"/>
</dbReference>
<dbReference type="Pfam" id="PF01381">
    <property type="entry name" value="HTH_3"/>
    <property type="match status" value="1"/>
</dbReference>
<proteinExistence type="predicted"/>
<dbReference type="EMBL" id="CP119311">
    <property type="protein sequence ID" value="WEK33926.1"/>
    <property type="molecule type" value="Genomic_DNA"/>
</dbReference>
<evidence type="ECO:0000313" key="3">
    <source>
        <dbReference type="Proteomes" id="UP001220610"/>
    </source>
</evidence>
<dbReference type="InterPro" id="IPR001387">
    <property type="entry name" value="Cro/C1-type_HTH"/>
</dbReference>
<dbReference type="NCBIfam" id="TIGR02612">
    <property type="entry name" value="mob_myst_A"/>
    <property type="match status" value="1"/>
</dbReference>
<sequence length="154" mass="17776">MGYWDKKIVRQQLDDKLQKVKTLPGSLNQDTGWIKVIRESLGMSTRQLAQRVGIDQSRITRLENAEIDGDLKLSSLKKIAEGLNMRFVYAIVVEGSLEEMMLEQAKKIALKRMAQVNQTMKLEKQELSDEQKAKALEDLIQKILVEEPKDFWDQ</sequence>
<dbReference type="GO" id="GO:0003677">
    <property type="term" value="F:DNA binding"/>
    <property type="evidence" value="ECO:0007669"/>
    <property type="project" value="InterPro"/>
</dbReference>
<dbReference type="Gene3D" id="1.10.260.40">
    <property type="entry name" value="lambda repressor-like DNA-binding domains"/>
    <property type="match status" value="1"/>
</dbReference>